<sequence length="318" mass="35568">MPTPKSLPAKLESSLACKPKILALVAPTASGKTDLALELATALDAEIFSIDSLSIYKEINIASAKPSQAALAQIPHYAINVLEPSEHCSAEVFRTLFAQALKQCKKEFLLIVGGSGFYLSCLYEGLSAMPSLSQEEQSAIQKRIEALPNPYAFLAEIDPQSALRIAPTDTYRVQKLLSLYFATHIAPSVYFATHARSPLIQKPRIYTIHTPKAELHARIQARTKAMLDSGLLDEARYLLESYGRAIEPFKAIGLKECLRYFNRELESSELEPLITTHTRQLAKRQATYIRAKFQDAQIESREQLCERILHDCAQKYRL</sequence>
<dbReference type="InterPro" id="IPR039657">
    <property type="entry name" value="Dimethylallyltransferase"/>
</dbReference>
<dbReference type="InterPro" id="IPR027417">
    <property type="entry name" value="P-loop_NTPase"/>
</dbReference>
<feature type="site" description="Interaction with substrate tRNA" evidence="11">
    <location>
        <position position="115"/>
    </location>
</feature>
<reference evidence="15 16" key="1">
    <citation type="submission" date="2019-09" db="EMBL/GenBank/DDBJ databases">
        <title>Draft genome sequence of various Type strains from the CCUG.</title>
        <authorList>
            <person name="Pineiro-Iglesias B."/>
            <person name="Tunovic T."/>
            <person name="Unosson C."/>
            <person name="Inganas E."/>
            <person name="Ohlen M."/>
            <person name="Cardew S."/>
            <person name="Jensie-Markopoulos S."/>
            <person name="Salva-Serra F."/>
            <person name="Jaen-Luchoro D."/>
            <person name="Karlsson R."/>
            <person name="Svensson-Stadler L."/>
            <person name="Chun J."/>
            <person name="Moore E."/>
        </authorList>
    </citation>
    <scope>NUCLEOTIDE SEQUENCE [LARGE SCALE GENOMIC DNA]</scope>
    <source>
        <strain evidence="15 16">CCUG 32756T</strain>
    </source>
</reference>
<dbReference type="SUPFAM" id="SSF52540">
    <property type="entry name" value="P-loop containing nucleoside triphosphate hydrolases"/>
    <property type="match status" value="2"/>
</dbReference>
<evidence type="ECO:0000256" key="2">
    <source>
        <dbReference type="ARBA" id="ARBA00003213"/>
    </source>
</evidence>
<comment type="function">
    <text evidence="2 11 13">Catalyzes the transfer of a dimethylallyl group onto the adenine at position 37 in tRNAs that read codons beginning with uridine, leading to the formation of N6-(dimethylallyl)adenosine (i(6)A).</text>
</comment>
<organism evidence="15 16">
    <name type="scientific">Helicobacter canis</name>
    <dbReference type="NCBI Taxonomy" id="29419"/>
    <lineage>
        <taxon>Bacteria</taxon>
        <taxon>Pseudomonadati</taxon>
        <taxon>Campylobacterota</taxon>
        <taxon>Epsilonproteobacteria</taxon>
        <taxon>Campylobacterales</taxon>
        <taxon>Helicobacteraceae</taxon>
        <taxon>Helicobacter</taxon>
    </lineage>
</organism>
<evidence type="ECO:0000256" key="11">
    <source>
        <dbReference type="HAMAP-Rule" id="MF_00185"/>
    </source>
</evidence>
<accession>A0A5M9QKV6</accession>
<comment type="caution">
    <text evidence="11">Lacks conserved residue(s) required for the propagation of feature annotation.</text>
</comment>
<keyword evidence="5 11" id="KW-0808">Transferase</keyword>
<dbReference type="RefSeq" id="WP_150337537.1">
    <property type="nucleotide sequence ID" value="NZ_JAERIX010000018.1"/>
</dbReference>
<dbReference type="PANTHER" id="PTHR11088">
    <property type="entry name" value="TRNA DIMETHYLALLYLTRANSFERASE"/>
    <property type="match status" value="1"/>
</dbReference>
<dbReference type="PANTHER" id="PTHR11088:SF60">
    <property type="entry name" value="TRNA DIMETHYLALLYLTRANSFERASE"/>
    <property type="match status" value="1"/>
</dbReference>
<dbReference type="EC" id="2.5.1.75" evidence="11"/>
<keyword evidence="8 11" id="KW-0067">ATP-binding</keyword>
<evidence type="ECO:0000256" key="4">
    <source>
        <dbReference type="ARBA" id="ARBA00011245"/>
    </source>
</evidence>
<evidence type="ECO:0000256" key="13">
    <source>
        <dbReference type="RuleBase" id="RU003784"/>
    </source>
</evidence>
<proteinExistence type="inferred from homology"/>
<evidence type="ECO:0000256" key="3">
    <source>
        <dbReference type="ARBA" id="ARBA00005842"/>
    </source>
</evidence>
<keyword evidence="9 11" id="KW-0460">Magnesium</keyword>
<evidence type="ECO:0000256" key="14">
    <source>
        <dbReference type="RuleBase" id="RU003785"/>
    </source>
</evidence>
<protein>
    <recommendedName>
        <fullName evidence="11">tRNA dimethylallyltransferase</fullName>
        <ecNumber evidence="11">2.5.1.75</ecNumber>
    </recommendedName>
    <alternativeName>
        <fullName evidence="11">Dimethylallyl diphosphate:tRNA dimethylallyltransferase</fullName>
        <shortName evidence="11">DMAPP:tRNA dimethylallyltransferase</shortName>
        <shortName evidence="11">DMATase</shortName>
    </alternativeName>
    <alternativeName>
        <fullName evidence="11">Isopentenyl-diphosphate:tRNA isopentenyltransferase</fullName>
        <shortName evidence="11">IPP transferase</shortName>
        <shortName evidence="11">IPPT</shortName>
        <shortName evidence="11">IPTase</shortName>
    </alternativeName>
</protein>
<evidence type="ECO:0000256" key="5">
    <source>
        <dbReference type="ARBA" id="ARBA00022679"/>
    </source>
</evidence>
<dbReference type="Pfam" id="PF01715">
    <property type="entry name" value="IPPT"/>
    <property type="match status" value="1"/>
</dbReference>
<feature type="region of interest" description="Interaction with substrate tRNA" evidence="11">
    <location>
        <begin position="51"/>
        <end position="54"/>
    </location>
</feature>
<comment type="caution">
    <text evidence="15">The sequence shown here is derived from an EMBL/GenBank/DDBJ whole genome shotgun (WGS) entry which is preliminary data.</text>
</comment>
<evidence type="ECO:0000256" key="1">
    <source>
        <dbReference type="ARBA" id="ARBA00001946"/>
    </source>
</evidence>
<evidence type="ECO:0000256" key="12">
    <source>
        <dbReference type="RuleBase" id="RU003783"/>
    </source>
</evidence>
<evidence type="ECO:0000313" key="15">
    <source>
        <dbReference type="EMBL" id="KAA8708517.1"/>
    </source>
</evidence>
<keyword evidence="6 11" id="KW-0819">tRNA processing</keyword>
<comment type="catalytic activity">
    <reaction evidence="10 11 12">
        <text>adenosine(37) in tRNA + dimethylallyl diphosphate = N(6)-dimethylallyladenosine(37) in tRNA + diphosphate</text>
        <dbReference type="Rhea" id="RHEA:26482"/>
        <dbReference type="Rhea" id="RHEA-COMP:10162"/>
        <dbReference type="Rhea" id="RHEA-COMP:10375"/>
        <dbReference type="ChEBI" id="CHEBI:33019"/>
        <dbReference type="ChEBI" id="CHEBI:57623"/>
        <dbReference type="ChEBI" id="CHEBI:74411"/>
        <dbReference type="ChEBI" id="CHEBI:74415"/>
        <dbReference type="EC" id="2.5.1.75"/>
    </reaction>
</comment>
<dbReference type="Proteomes" id="UP000323707">
    <property type="component" value="Unassembled WGS sequence"/>
</dbReference>
<gene>
    <name evidence="11 15" type="primary">miaA</name>
    <name evidence="15" type="ORF">F4V45_06240</name>
</gene>
<dbReference type="HAMAP" id="MF_00185">
    <property type="entry name" value="IPP_trans"/>
    <property type="match status" value="1"/>
</dbReference>
<name>A0A5M9QKV6_9HELI</name>
<dbReference type="GO" id="GO:0052381">
    <property type="term" value="F:tRNA dimethylallyltransferase activity"/>
    <property type="evidence" value="ECO:0007669"/>
    <property type="project" value="UniProtKB-UniRule"/>
</dbReference>
<evidence type="ECO:0000256" key="10">
    <source>
        <dbReference type="ARBA" id="ARBA00049563"/>
    </source>
</evidence>
<evidence type="ECO:0000256" key="6">
    <source>
        <dbReference type="ARBA" id="ARBA00022694"/>
    </source>
</evidence>
<comment type="subunit">
    <text evidence="4 11">Monomer.</text>
</comment>
<dbReference type="AlphaFoldDB" id="A0A5M9QKV6"/>
<dbReference type="GO" id="GO:0006400">
    <property type="term" value="P:tRNA modification"/>
    <property type="evidence" value="ECO:0007669"/>
    <property type="project" value="TreeGrafter"/>
</dbReference>
<dbReference type="NCBIfam" id="TIGR00174">
    <property type="entry name" value="miaA"/>
    <property type="match status" value="1"/>
</dbReference>
<evidence type="ECO:0000256" key="8">
    <source>
        <dbReference type="ARBA" id="ARBA00022840"/>
    </source>
</evidence>
<keyword evidence="7 11" id="KW-0547">Nucleotide-binding</keyword>
<feature type="binding site" evidence="11">
    <location>
        <begin position="26"/>
        <end position="33"/>
    </location>
    <ligand>
        <name>ATP</name>
        <dbReference type="ChEBI" id="CHEBI:30616"/>
    </ligand>
</feature>
<dbReference type="Gene3D" id="3.40.50.300">
    <property type="entry name" value="P-loop containing nucleotide triphosphate hydrolases"/>
    <property type="match status" value="1"/>
</dbReference>
<dbReference type="EMBL" id="VXKE01000019">
    <property type="protein sequence ID" value="KAA8708517.1"/>
    <property type="molecule type" value="Genomic_DNA"/>
</dbReference>
<dbReference type="InterPro" id="IPR018022">
    <property type="entry name" value="IPT"/>
</dbReference>
<comment type="similarity">
    <text evidence="3 11 14">Belongs to the IPP transferase family.</text>
</comment>
<dbReference type="GO" id="GO:0005524">
    <property type="term" value="F:ATP binding"/>
    <property type="evidence" value="ECO:0007669"/>
    <property type="project" value="UniProtKB-UniRule"/>
</dbReference>
<feature type="binding site" evidence="11">
    <location>
        <begin position="28"/>
        <end position="33"/>
    </location>
    <ligand>
        <name>substrate</name>
    </ligand>
</feature>
<dbReference type="Gene3D" id="1.10.20.140">
    <property type="match status" value="1"/>
</dbReference>
<evidence type="ECO:0000256" key="7">
    <source>
        <dbReference type="ARBA" id="ARBA00022741"/>
    </source>
</evidence>
<evidence type="ECO:0000313" key="16">
    <source>
        <dbReference type="Proteomes" id="UP000323707"/>
    </source>
</evidence>
<evidence type="ECO:0000256" key="9">
    <source>
        <dbReference type="ARBA" id="ARBA00022842"/>
    </source>
</evidence>
<comment type="cofactor">
    <cofactor evidence="1 11">
        <name>Mg(2+)</name>
        <dbReference type="ChEBI" id="CHEBI:18420"/>
    </cofactor>
</comment>